<organism evidence="1 2">
    <name type="scientific">Ideonella margarita</name>
    <dbReference type="NCBI Taxonomy" id="2984191"/>
    <lineage>
        <taxon>Bacteria</taxon>
        <taxon>Pseudomonadati</taxon>
        <taxon>Pseudomonadota</taxon>
        <taxon>Betaproteobacteria</taxon>
        <taxon>Burkholderiales</taxon>
        <taxon>Sphaerotilaceae</taxon>
        <taxon>Ideonella</taxon>
    </lineage>
</organism>
<evidence type="ECO:0000313" key="2">
    <source>
        <dbReference type="Proteomes" id="UP001379945"/>
    </source>
</evidence>
<gene>
    <name evidence="1" type="ORF">AACH00_06640</name>
</gene>
<comment type="caution">
    <text evidence="1">The sequence shown here is derived from an EMBL/GenBank/DDBJ whole genome shotgun (WGS) entry which is preliminary data.</text>
</comment>
<name>A0ABU9C6G7_9BURK</name>
<accession>A0ABU9C6G7</accession>
<dbReference type="EMBL" id="JBBUTI010000004">
    <property type="protein sequence ID" value="MEK8046012.1"/>
    <property type="molecule type" value="Genomic_DNA"/>
</dbReference>
<dbReference type="RefSeq" id="WP_341398293.1">
    <property type="nucleotide sequence ID" value="NZ_JBBUTI010000004.1"/>
</dbReference>
<evidence type="ECO:0000313" key="1">
    <source>
        <dbReference type="EMBL" id="MEK8046012.1"/>
    </source>
</evidence>
<reference evidence="1 2" key="1">
    <citation type="submission" date="2024-04" db="EMBL/GenBank/DDBJ databases">
        <title>Novel species of the genus Ideonella isolated from streams.</title>
        <authorList>
            <person name="Lu H."/>
        </authorList>
    </citation>
    <scope>NUCLEOTIDE SEQUENCE [LARGE SCALE GENOMIC DNA]</scope>
    <source>
        <strain evidence="1 2">LYT19W</strain>
    </source>
</reference>
<dbReference type="Proteomes" id="UP001379945">
    <property type="component" value="Unassembled WGS sequence"/>
</dbReference>
<keyword evidence="2" id="KW-1185">Reference proteome</keyword>
<protein>
    <submittedName>
        <fullName evidence="1">Uncharacterized protein</fullName>
    </submittedName>
</protein>
<sequence length="72" mass="8016">MGALVSGKLHGRCRALHWDEPLHLYRCGMVSQPATMLPWLPSWCAGAVSRLARRWISAASGCDAWLEPERKA</sequence>
<proteinExistence type="predicted"/>